<evidence type="ECO:0000313" key="1">
    <source>
        <dbReference type="EMBL" id="KAJ1676299.1"/>
    </source>
</evidence>
<proteinExistence type="predicted"/>
<name>A0ACC1HQR7_9FUNG</name>
<accession>A0ACC1HQR7</accession>
<organism evidence="1 2">
    <name type="scientific">Spiromyces aspiralis</name>
    <dbReference type="NCBI Taxonomy" id="68401"/>
    <lineage>
        <taxon>Eukaryota</taxon>
        <taxon>Fungi</taxon>
        <taxon>Fungi incertae sedis</taxon>
        <taxon>Zoopagomycota</taxon>
        <taxon>Kickxellomycotina</taxon>
        <taxon>Kickxellomycetes</taxon>
        <taxon>Kickxellales</taxon>
        <taxon>Kickxellaceae</taxon>
        <taxon>Spiromyces</taxon>
    </lineage>
</organism>
<keyword evidence="2" id="KW-1185">Reference proteome</keyword>
<evidence type="ECO:0000313" key="2">
    <source>
        <dbReference type="Proteomes" id="UP001145114"/>
    </source>
</evidence>
<dbReference type="EMBL" id="JAMZIH010004379">
    <property type="protein sequence ID" value="KAJ1676299.1"/>
    <property type="molecule type" value="Genomic_DNA"/>
</dbReference>
<feature type="non-terminal residue" evidence="1">
    <location>
        <position position="1"/>
    </location>
</feature>
<reference evidence="1" key="1">
    <citation type="submission" date="2022-06" db="EMBL/GenBank/DDBJ databases">
        <title>Phylogenomic reconstructions and comparative analyses of Kickxellomycotina fungi.</title>
        <authorList>
            <person name="Reynolds N.K."/>
            <person name="Stajich J.E."/>
            <person name="Barry K."/>
            <person name="Grigoriev I.V."/>
            <person name="Crous P."/>
            <person name="Smith M.E."/>
        </authorList>
    </citation>
    <scope>NUCLEOTIDE SEQUENCE</scope>
    <source>
        <strain evidence="1">RSA 2271</strain>
    </source>
</reference>
<feature type="non-terminal residue" evidence="1">
    <location>
        <position position="112"/>
    </location>
</feature>
<comment type="caution">
    <text evidence="1">The sequence shown here is derived from an EMBL/GenBank/DDBJ whole genome shotgun (WGS) entry which is preliminary data.</text>
</comment>
<dbReference type="Proteomes" id="UP001145114">
    <property type="component" value="Unassembled WGS sequence"/>
</dbReference>
<gene>
    <name evidence="1" type="ORF">EV182_008471</name>
</gene>
<sequence>STLAATPPSLTSIPPQHSSIRYSSNMTSPRYRPIFSSPTARMTRGGGSPCPRLLPAPTIQTGWCSTKRFHTNRGRGSSSPRGHMGWTFGRLTLNSGRLSPKPAQPSKSSSRK</sequence>
<protein>
    <submittedName>
        <fullName evidence="1">Uncharacterized protein</fullName>
    </submittedName>
</protein>